<dbReference type="SMART" id="SM00796">
    <property type="entry name" value="AHS1"/>
    <property type="match status" value="1"/>
</dbReference>
<dbReference type="NCBIfam" id="TIGR00370">
    <property type="entry name" value="5-oxoprolinase subunit PxpB"/>
    <property type="match status" value="1"/>
</dbReference>
<dbReference type="InterPro" id="IPR003833">
    <property type="entry name" value="CT_C_D"/>
</dbReference>
<dbReference type="Gene3D" id="3.30.1360.40">
    <property type="match status" value="1"/>
</dbReference>
<name>A0A7Y0L5W1_9FIRM</name>
<dbReference type="SUPFAM" id="SSF50891">
    <property type="entry name" value="Cyclophilin-like"/>
    <property type="match status" value="1"/>
</dbReference>
<sequence>MAHHPRMRLAGDAAILLEFGQTPDPAINRDVHRTARALQRASIAGVWGIVPAYTTLLVEFDPFIIRAAALMERIQNLALDDVVEAPRCFEIPTAYGGPFGEDLADAATRLGLDPEELVAQHSKHRYQIYCLGFSPGFPLAGILPEALRLPRRTSPRTAVPSGAVAIAGFQTGVYPTESPGGWHLIGRTPGRLFHLERTSPVMYQPGDYLQFRPISGEEYRHLEARALAGEMVVREVANGPH</sequence>
<keyword evidence="1" id="KW-0547">Nucleotide-binding</keyword>
<dbReference type="Gene3D" id="2.40.100.10">
    <property type="entry name" value="Cyclophilin-like"/>
    <property type="match status" value="1"/>
</dbReference>
<dbReference type="SUPFAM" id="SSF160467">
    <property type="entry name" value="PH0987 N-terminal domain-like"/>
    <property type="match status" value="1"/>
</dbReference>
<feature type="domain" description="Carboxyltransferase" evidence="4">
    <location>
        <begin position="5"/>
        <end position="203"/>
    </location>
</feature>
<dbReference type="GO" id="GO:0005524">
    <property type="term" value="F:ATP binding"/>
    <property type="evidence" value="ECO:0007669"/>
    <property type="project" value="UniProtKB-KW"/>
</dbReference>
<dbReference type="InterPro" id="IPR029000">
    <property type="entry name" value="Cyclophilin-like_dom_sf"/>
</dbReference>
<proteinExistence type="predicted"/>
<evidence type="ECO:0000313" key="6">
    <source>
        <dbReference type="Proteomes" id="UP000533476"/>
    </source>
</evidence>
<evidence type="ECO:0000313" key="5">
    <source>
        <dbReference type="EMBL" id="NMP23785.1"/>
    </source>
</evidence>
<dbReference type="PANTHER" id="PTHR34698:SF2">
    <property type="entry name" value="5-OXOPROLINASE SUBUNIT B"/>
    <property type="match status" value="1"/>
</dbReference>
<dbReference type="EMBL" id="JABBVZ010000066">
    <property type="protein sequence ID" value="NMP23785.1"/>
    <property type="molecule type" value="Genomic_DNA"/>
</dbReference>
<dbReference type="AlphaFoldDB" id="A0A7Y0L5W1"/>
<dbReference type="Pfam" id="PF02682">
    <property type="entry name" value="CT_C_D"/>
    <property type="match status" value="1"/>
</dbReference>
<reference evidence="5 6" key="1">
    <citation type="submission" date="2020-04" db="EMBL/GenBank/DDBJ databases">
        <authorList>
            <person name="Zhang R."/>
            <person name="Schippers A."/>
        </authorList>
    </citation>
    <scope>NUCLEOTIDE SEQUENCE [LARGE SCALE GENOMIC DNA]</scope>
    <source>
        <strain evidence="5 6">DSM 109850</strain>
    </source>
</reference>
<dbReference type="Proteomes" id="UP000533476">
    <property type="component" value="Unassembled WGS sequence"/>
</dbReference>
<accession>A0A7Y0L5W1</accession>
<dbReference type="GO" id="GO:0017168">
    <property type="term" value="F:5-oxoprolinase (ATP-hydrolyzing) activity"/>
    <property type="evidence" value="ECO:0007669"/>
    <property type="project" value="UniProtKB-EC"/>
</dbReference>
<organism evidence="5 6">
    <name type="scientific">Sulfobacillus harzensis</name>
    <dbReference type="NCBI Taxonomy" id="2729629"/>
    <lineage>
        <taxon>Bacteria</taxon>
        <taxon>Bacillati</taxon>
        <taxon>Bacillota</taxon>
        <taxon>Clostridia</taxon>
        <taxon>Eubacteriales</taxon>
        <taxon>Clostridiales Family XVII. Incertae Sedis</taxon>
        <taxon>Sulfobacillus</taxon>
    </lineage>
</organism>
<evidence type="ECO:0000256" key="2">
    <source>
        <dbReference type="ARBA" id="ARBA00022801"/>
    </source>
</evidence>
<evidence type="ECO:0000256" key="1">
    <source>
        <dbReference type="ARBA" id="ARBA00022741"/>
    </source>
</evidence>
<protein>
    <submittedName>
        <fullName evidence="5">5-oxoprolinase subunit PxpB</fullName>
        <ecNumber evidence="5">3.5.2.9</ecNumber>
    </submittedName>
</protein>
<evidence type="ECO:0000256" key="3">
    <source>
        <dbReference type="ARBA" id="ARBA00022840"/>
    </source>
</evidence>
<keyword evidence="6" id="KW-1185">Reference proteome</keyword>
<evidence type="ECO:0000259" key="4">
    <source>
        <dbReference type="SMART" id="SM00796"/>
    </source>
</evidence>
<keyword evidence="3" id="KW-0067">ATP-binding</keyword>
<dbReference type="InterPro" id="IPR010016">
    <property type="entry name" value="PxpB"/>
</dbReference>
<keyword evidence="2 5" id="KW-0378">Hydrolase</keyword>
<dbReference type="EC" id="3.5.2.9" evidence="5"/>
<gene>
    <name evidence="5" type="primary">pxpB</name>
    <name evidence="5" type="ORF">HIJ39_15715</name>
</gene>
<dbReference type="RefSeq" id="WP_169101347.1">
    <property type="nucleotide sequence ID" value="NZ_JABBVZ010000066.1"/>
</dbReference>
<dbReference type="PANTHER" id="PTHR34698">
    <property type="entry name" value="5-OXOPROLINASE SUBUNIT B"/>
    <property type="match status" value="1"/>
</dbReference>
<comment type="caution">
    <text evidence="5">The sequence shown here is derived from an EMBL/GenBank/DDBJ whole genome shotgun (WGS) entry which is preliminary data.</text>
</comment>